<evidence type="ECO:0000256" key="5">
    <source>
        <dbReference type="ARBA" id="ARBA00023136"/>
    </source>
</evidence>
<feature type="region of interest" description="Disordered" evidence="8">
    <location>
        <begin position="188"/>
        <end position="294"/>
    </location>
</feature>
<keyword evidence="3 9" id="KW-0812">Transmembrane</keyword>
<feature type="region of interest" description="Disordered" evidence="8">
    <location>
        <begin position="889"/>
        <end position="911"/>
    </location>
</feature>
<evidence type="ECO:0000313" key="11">
    <source>
        <dbReference type="EMBL" id="EUD64752.1"/>
    </source>
</evidence>
<feature type="compositionally biased region" description="Basic residues" evidence="8">
    <location>
        <begin position="197"/>
        <end position="211"/>
    </location>
</feature>
<dbReference type="VEuPathDB" id="PlasmoDB:C922_04896"/>
<feature type="transmembrane region" description="Helical" evidence="9">
    <location>
        <begin position="670"/>
        <end position="701"/>
    </location>
</feature>
<feature type="transmembrane region" description="Helical" evidence="9">
    <location>
        <begin position="573"/>
        <end position="596"/>
    </location>
</feature>
<dbReference type="Pfam" id="PF02460">
    <property type="entry name" value="Patched"/>
    <property type="match status" value="1"/>
</dbReference>
<dbReference type="EMBL" id="KI965490">
    <property type="protein sequence ID" value="EUD64752.1"/>
    <property type="molecule type" value="Genomic_DNA"/>
</dbReference>
<evidence type="ECO:0000313" key="12">
    <source>
        <dbReference type="Proteomes" id="UP000030640"/>
    </source>
</evidence>
<evidence type="ECO:0000256" key="6">
    <source>
        <dbReference type="ARBA" id="ARBA00023180"/>
    </source>
</evidence>
<dbReference type="SUPFAM" id="SSF82866">
    <property type="entry name" value="Multidrug efflux transporter AcrB transmembrane domain"/>
    <property type="match status" value="2"/>
</dbReference>
<feature type="transmembrane region" description="Helical" evidence="9">
    <location>
        <begin position="1310"/>
        <end position="1334"/>
    </location>
</feature>
<keyword evidence="4 9" id="KW-1133">Transmembrane helix</keyword>
<evidence type="ECO:0000256" key="7">
    <source>
        <dbReference type="SAM" id="Coils"/>
    </source>
</evidence>
<dbReference type="PANTHER" id="PTHR10796">
    <property type="entry name" value="PATCHED-RELATED"/>
    <property type="match status" value="1"/>
</dbReference>
<comment type="subcellular location">
    <subcellularLocation>
        <location evidence="1">Membrane</location>
        <topology evidence="1">Multi-pass membrane protein</topology>
    </subcellularLocation>
</comment>
<feature type="transmembrane region" description="Helical" evidence="9">
    <location>
        <begin position="1066"/>
        <end position="1093"/>
    </location>
</feature>
<evidence type="ECO:0000259" key="10">
    <source>
        <dbReference type="PROSITE" id="PS50156"/>
    </source>
</evidence>
<protein>
    <recommendedName>
        <fullName evidence="10">SSD domain-containing protein</fullName>
    </recommendedName>
</protein>
<evidence type="ECO:0000256" key="9">
    <source>
        <dbReference type="SAM" id="Phobius"/>
    </source>
</evidence>
<sequence>MAFSKIAKTLTDLKQKSQDSFSNMLYVYAGFVYDRPWKIILASLLGCLLLSMGFCYRENEKDIYKLYSISNSYACETNDVINDFFHKSRKAFIMVESNCNLLKPHILKELKKFEDGTKEIQVDLSEINECSKDSEVPSVHTDASKEVYDMLLKNQDVNANLDWKPNFKRFNFNFALNKLIGMKNKLTESKSDDKGKGKGKKGSKKDKKKGKDSKEGTKSSRSEDADGEDADDEDDADEDDDDEDDNDEDDNDDENDTEEGKNQTSRGNPNWEDDDNSGDRHDDDIDADLLSNGEGNQVQGFQSYVNNFVDKKIKWLTRKITDMFKGKTNGNTVEEKEMSKVNATDFKEDTFYPPFYIPPMLLKEDRCLLQNVLKDKNVNINLREASDSLKKQITFSLQDICEKKYNECNLSSIFLYYENGNAKYENPIKVDNLDFYVNRKTFKEMILKSILGNMQYKENPFSYTITSANAIMTIIPLFNSYKYEPYVLAYEKRLIEYVRFYNMDEVIQDEETNDGNEPYIKFHVFTDRSLEDEVDRISKIDNLTRLLFIIGVCLIFMYALFNNVTSVLYRSKPLCAVMGILCGFLGYLAGSGFLFFLGVKSVPPAETVPFLVIGVGVDDVFVILNSYSLLFMIKDNKKRIQLCLRDSALAITVTTVTNIIAFLISSVSPFYSICSFSLFTASSLFFGYLMVLTLLLSFLCIEGKWENKKRNIFSGTTLLFCSFFGRGRSGRGKNAVTPSGSGAALPNAPAASGAASASAAGAASSCGGSPPGQNNLTLEMAQNEDDYKKTPPEYENISIYEWIHNLYLFEESFNKKNATVYSSNEISSKGYNNENGMQTSPAPHDQLSLENMCLDKKDMKKRKGGAALQDPSGKGRKNQMALKYSGGAARGTIPMEEEEEEQPSSSSAPMRSHLLEVEEGRGGTGAGEASDNKGAKKITIASDIFSGQSGTPNGNDLDGSGVNRGVDRGVMGAGTSGRMGLPRERKNLLQDREKGLAGGDHGDNHYYNNSMEMATKDTLHLNNLHDRDKKNVYLLSSHDNALFYKYIYEEPKGNIGKYFRSLVKNYYVPFLSSGMGKTIVYVVFSAIIMLSIYGCTLMKKGIKYDKAFPVDSYVRLFVEAKTKYFPHYGDMIEVYYFDKDFVKKYRRLNNQEDVVSSSFLYSDRTDREMMKNPKLNRNIHWEVKDLQNELIEMNDQLEELDFVSGVANGFTHFLNSNRRKLKNETPEQFYDTFVDWIQNDFVGNLFKNDFIFLNKKLVAWRYFYFQNNVDDSEISSKWLKTCKKLSKLEDHNVQLQCFHISSIFNETDEVIIEVTLINLAITIASILIVTAYIIKGLSSCVIIALIIFLIDLCIFGFMCLCGITVNIISMVILVLSVGFSIDHTSHIVQAFTHSKGRTRDEKMKESLHLMIGPVLHSGLSTWFVISTLFFSNKDFTVIFFQTLSLVLFFSVIFSSMFLPVLLSSFGPL</sequence>
<gene>
    <name evidence="11" type="ORF">C922_04896</name>
</gene>
<dbReference type="Gene3D" id="1.20.1640.10">
    <property type="entry name" value="Multidrug efflux transporter AcrB transmembrane domain"/>
    <property type="match status" value="2"/>
</dbReference>
<comment type="similarity">
    <text evidence="2">Belongs to the patched family.</text>
</comment>
<feature type="transmembrane region" description="Helical" evidence="9">
    <location>
        <begin position="608"/>
        <end position="630"/>
    </location>
</feature>
<proteinExistence type="inferred from homology"/>
<dbReference type="GeneID" id="20040170"/>
<evidence type="ECO:0000256" key="4">
    <source>
        <dbReference type="ARBA" id="ARBA00022989"/>
    </source>
</evidence>
<dbReference type="OrthoDB" id="6510177at2759"/>
<feature type="transmembrane region" description="Helical" evidence="9">
    <location>
        <begin position="642"/>
        <end position="664"/>
    </location>
</feature>
<evidence type="ECO:0000256" key="1">
    <source>
        <dbReference type="ARBA" id="ARBA00004141"/>
    </source>
</evidence>
<keyword evidence="6" id="KW-0325">Glycoprotein</keyword>
<feature type="compositionally biased region" description="Acidic residues" evidence="8">
    <location>
        <begin position="225"/>
        <end position="257"/>
    </location>
</feature>
<feature type="region of interest" description="Disordered" evidence="8">
    <location>
        <begin position="861"/>
        <end position="880"/>
    </location>
</feature>
<dbReference type="RefSeq" id="XP_008818692.1">
    <property type="nucleotide sequence ID" value="XM_008820470.1"/>
</dbReference>
<feature type="transmembrane region" description="Helical" evidence="9">
    <location>
        <begin position="1341"/>
        <end position="1365"/>
    </location>
</feature>
<evidence type="ECO:0000256" key="2">
    <source>
        <dbReference type="ARBA" id="ARBA00005585"/>
    </source>
</evidence>
<feature type="transmembrane region" description="Helical" evidence="9">
    <location>
        <begin position="1409"/>
        <end position="1431"/>
    </location>
</feature>
<dbReference type="PROSITE" id="PS50156">
    <property type="entry name" value="SSD"/>
    <property type="match status" value="1"/>
</dbReference>
<name>W6ZVC7_9APIC</name>
<dbReference type="Proteomes" id="UP000030640">
    <property type="component" value="Unassembled WGS sequence"/>
</dbReference>
<dbReference type="InterPro" id="IPR000731">
    <property type="entry name" value="SSD"/>
</dbReference>
<reference evidence="11 12" key="1">
    <citation type="submission" date="2013-02" db="EMBL/GenBank/DDBJ databases">
        <title>The Genome Sequence of Plasmodium inui San Antonio 1.</title>
        <authorList>
            <consortium name="The Broad Institute Genome Sequencing Platform"/>
            <consortium name="The Broad Institute Genome Sequencing Center for Infectious Disease"/>
            <person name="Neafsey D."/>
            <person name="Cheeseman I."/>
            <person name="Volkman S."/>
            <person name="Adams J."/>
            <person name="Walker B."/>
            <person name="Young S.K."/>
            <person name="Zeng Q."/>
            <person name="Gargeya S."/>
            <person name="Fitzgerald M."/>
            <person name="Haas B."/>
            <person name="Abouelleil A."/>
            <person name="Alvarado L."/>
            <person name="Arachchi H.M."/>
            <person name="Berlin A.M."/>
            <person name="Chapman S.B."/>
            <person name="Dewar J."/>
            <person name="Goldberg J."/>
            <person name="Griggs A."/>
            <person name="Gujja S."/>
            <person name="Hansen M."/>
            <person name="Howarth C."/>
            <person name="Imamovic A."/>
            <person name="Larimer J."/>
            <person name="McCowan C."/>
            <person name="Murphy C."/>
            <person name="Neiman D."/>
            <person name="Pearson M."/>
            <person name="Priest M."/>
            <person name="Roberts A."/>
            <person name="Saif S."/>
            <person name="Shea T."/>
            <person name="Sisk P."/>
            <person name="Sykes S."/>
            <person name="Wortman J."/>
            <person name="Nusbaum C."/>
            <person name="Birren B."/>
        </authorList>
    </citation>
    <scope>NUCLEOTIDE SEQUENCE [LARGE SCALE GENOMIC DNA]</scope>
    <source>
        <strain evidence="11 12">San Antonio 1</strain>
    </source>
</reference>
<dbReference type="InterPro" id="IPR051697">
    <property type="entry name" value="Patched_domain-protein"/>
</dbReference>
<feature type="transmembrane region" description="Helical" evidence="9">
    <location>
        <begin position="1437"/>
        <end position="1462"/>
    </location>
</feature>
<evidence type="ECO:0000256" key="3">
    <source>
        <dbReference type="ARBA" id="ARBA00022692"/>
    </source>
</evidence>
<keyword evidence="12" id="KW-1185">Reference proteome</keyword>
<accession>W6ZVC7</accession>
<keyword evidence="5 9" id="KW-0472">Membrane</keyword>
<evidence type="ECO:0000256" key="8">
    <source>
        <dbReference type="SAM" id="MobiDB-lite"/>
    </source>
</evidence>
<keyword evidence="7" id="KW-0175">Coiled coil</keyword>
<dbReference type="InterPro" id="IPR003392">
    <property type="entry name" value="PTHD_SSD"/>
</dbReference>
<feature type="compositionally biased region" description="Basic and acidic residues" evidence="8">
    <location>
        <begin position="212"/>
        <end position="224"/>
    </location>
</feature>
<feature type="domain" description="SSD" evidence="10">
    <location>
        <begin position="542"/>
        <end position="701"/>
    </location>
</feature>
<organism evidence="11 12">
    <name type="scientific">Plasmodium inui San Antonio 1</name>
    <dbReference type="NCBI Taxonomy" id="1237626"/>
    <lineage>
        <taxon>Eukaryota</taxon>
        <taxon>Sar</taxon>
        <taxon>Alveolata</taxon>
        <taxon>Apicomplexa</taxon>
        <taxon>Aconoidasida</taxon>
        <taxon>Haemosporida</taxon>
        <taxon>Plasmodiidae</taxon>
        <taxon>Plasmodium</taxon>
        <taxon>Plasmodium (Plasmodium)</taxon>
    </lineage>
</organism>
<feature type="transmembrane region" description="Helical" evidence="9">
    <location>
        <begin position="543"/>
        <end position="561"/>
    </location>
</feature>
<dbReference type="PANTHER" id="PTHR10796:SF92">
    <property type="entry name" value="PATCHED-RELATED, ISOFORM A"/>
    <property type="match status" value="1"/>
</dbReference>
<feature type="coiled-coil region" evidence="7">
    <location>
        <begin position="1176"/>
        <end position="1203"/>
    </location>
</feature>
<dbReference type="GO" id="GO:0016020">
    <property type="term" value="C:membrane"/>
    <property type="evidence" value="ECO:0007669"/>
    <property type="project" value="UniProtKB-SubCell"/>
</dbReference>